<dbReference type="EMBL" id="JBJUIK010000012">
    <property type="protein sequence ID" value="KAL3511213.1"/>
    <property type="molecule type" value="Genomic_DNA"/>
</dbReference>
<dbReference type="AlphaFoldDB" id="A0ABD2YV70"/>
<sequence>MIRSTFECDQVPNRGSVYSFYLYSLIVASVQLEKLVVKFKFVEWARCEIVEFVGWHGLQVDTELAMFIIEHAVLQKVTINPRNQRVFDEELLSSTEKEEAIEEVARERARQLGNCSVSCCCIT</sequence>
<organism evidence="1 2">
    <name type="scientific">Cinchona calisaya</name>
    <dbReference type="NCBI Taxonomy" id="153742"/>
    <lineage>
        <taxon>Eukaryota</taxon>
        <taxon>Viridiplantae</taxon>
        <taxon>Streptophyta</taxon>
        <taxon>Embryophyta</taxon>
        <taxon>Tracheophyta</taxon>
        <taxon>Spermatophyta</taxon>
        <taxon>Magnoliopsida</taxon>
        <taxon>eudicotyledons</taxon>
        <taxon>Gunneridae</taxon>
        <taxon>Pentapetalae</taxon>
        <taxon>asterids</taxon>
        <taxon>lamiids</taxon>
        <taxon>Gentianales</taxon>
        <taxon>Rubiaceae</taxon>
        <taxon>Cinchonoideae</taxon>
        <taxon>Cinchoneae</taxon>
        <taxon>Cinchona</taxon>
    </lineage>
</organism>
<gene>
    <name evidence="1" type="ORF">ACH5RR_030614</name>
</gene>
<name>A0ABD2YV70_9GENT</name>
<evidence type="ECO:0000313" key="1">
    <source>
        <dbReference type="EMBL" id="KAL3511213.1"/>
    </source>
</evidence>
<dbReference type="Proteomes" id="UP001630127">
    <property type="component" value="Unassembled WGS sequence"/>
</dbReference>
<protein>
    <recommendedName>
        <fullName evidence="3">FBD domain-containing protein</fullName>
    </recommendedName>
</protein>
<accession>A0ABD2YV70</accession>
<reference evidence="1 2" key="1">
    <citation type="submission" date="2024-11" db="EMBL/GenBank/DDBJ databases">
        <title>A near-complete genome assembly of Cinchona calisaya.</title>
        <authorList>
            <person name="Lian D.C."/>
            <person name="Zhao X.W."/>
            <person name="Wei L."/>
        </authorList>
    </citation>
    <scope>NUCLEOTIDE SEQUENCE [LARGE SCALE GENOMIC DNA]</scope>
    <source>
        <tissue evidence="1">Nenye</tissue>
    </source>
</reference>
<evidence type="ECO:0000313" key="2">
    <source>
        <dbReference type="Proteomes" id="UP001630127"/>
    </source>
</evidence>
<proteinExistence type="predicted"/>
<keyword evidence="2" id="KW-1185">Reference proteome</keyword>
<comment type="caution">
    <text evidence="1">The sequence shown here is derived from an EMBL/GenBank/DDBJ whole genome shotgun (WGS) entry which is preliminary data.</text>
</comment>
<evidence type="ECO:0008006" key="3">
    <source>
        <dbReference type="Google" id="ProtNLM"/>
    </source>
</evidence>